<dbReference type="EMBL" id="REGN01000289">
    <property type="protein sequence ID" value="RNA42995.1"/>
    <property type="molecule type" value="Genomic_DNA"/>
</dbReference>
<name>A0A3M7T4W1_BRAPC</name>
<evidence type="ECO:0000256" key="1">
    <source>
        <dbReference type="SAM" id="SignalP"/>
    </source>
</evidence>
<keyword evidence="3" id="KW-1185">Reference proteome</keyword>
<keyword evidence="1" id="KW-0732">Signal</keyword>
<organism evidence="2 3">
    <name type="scientific">Brachionus plicatilis</name>
    <name type="common">Marine rotifer</name>
    <name type="synonym">Brachionus muelleri</name>
    <dbReference type="NCBI Taxonomy" id="10195"/>
    <lineage>
        <taxon>Eukaryota</taxon>
        <taxon>Metazoa</taxon>
        <taxon>Spiralia</taxon>
        <taxon>Gnathifera</taxon>
        <taxon>Rotifera</taxon>
        <taxon>Eurotatoria</taxon>
        <taxon>Monogononta</taxon>
        <taxon>Pseudotrocha</taxon>
        <taxon>Ploima</taxon>
        <taxon>Brachionidae</taxon>
        <taxon>Brachionus</taxon>
    </lineage>
</organism>
<feature type="signal peptide" evidence="1">
    <location>
        <begin position="1"/>
        <end position="20"/>
    </location>
</feature>
<sequence length="100" mass="11452">MKKNIIFLFKLLKTFILDSSVLIRLRKSQKIKLKIALQNVSADLSLVSTKKTAAIARLDIALLRNSFYLDFFCNLNNLVLKKVTEKSVNIFYDLLNKSAT</sequence>
<evidence type="ECO:0000313" key="3">
    <source>
        <dbReference type="Proteomes" id="UP000276133"/>
    </source>
</evidence>
<dbReference type="Proteomes" id="UP000276133">
    <property type="component" value="Unassembled WGS sequence"/>
</dbReference>
<gene>
    <name evidence="2" type="ORF">BpHYR1_008508</name>
</gene>
<comment type="caution">
    <text evidence="2">The sequence shown here is derived from an EMBL/GenBank/DDBJ whole genome shotgun (WGS) entry which is preliminary data.</text>
</comment>
<proteinExistence type="predicted"/>
<evidence type="ECO:0000313" key="2">
    <source>
        <dbReference type="EMBL" id="RNA42995.1"/>
    </source>
</evidence>
<protein>
    <submittedName>
        <fullName evidence="2">Uncharacterized protein</fullName>
    </submittedName>
</protein>
<feature type="chain" id="PRO_5018016682" evidence="1">
    <location>
        <begin position="21"/>
        <end position="100"/>
    </location>
</feature>
<reference evidence="2 3" key="1">
    <citation type="journal article" date="2018" name="Sci. Rep.">
        <title>Genomic signatures of local adaptation to the degree of environmental predictability in rotifers.</title>
        <authorList>
            <person name="Franch-Gras L."/>
            <person name="Hahn C."/>
            <person name="Garcia-Roger E.M."/>
            <person name="Carmona M.J."/>
            <person name="Serra M."/>
            <person name="Gomez A."/>
        </authorList>
    </citation>
    <scope>NUCLEOTIDE SEQUENCE [LARGE SCALE GENOMIC DNA]</scope>
    <source>
        <strain evidence="2">HYR1</strain>
    </source>
</reference>
<accession>A0A3M7T4W1</accession>
<dbReference type="AlphaFoldDB" id="A0A3M7T4W1"/>